<proteinExistence type="predicted"/>
<organism evidence="1 2">
    <name type="scientific">Lecanicillium saksenae</name>
    <dbReference type="NCBI Taxonomy" id="468837"/>
    <lineage>
        <taxon>Eukaryota</taxon>
        <taxon>Fungi</taxon>
        <taxon>Dikarya</taxon>
        <taxon>Ascomycota</taxon>
        <taxon>Pezizomycotina</taxon>
        <taxon>Sordariomycetes</taxon>
        <taxon>Hypocreomycetidae</taxon>
        <taxon>Hypocreales</taxon>
        <taxon>Cordycipitaceae</taxon>
        <taxon>Lecanicillium</taxon>
    </lineage>
</organism>
<comment type="caution">
    <text evidence="1">The sequence shown here is derived from an EMBL/GenBank/DDBJ whole genome shotgun (WGS) entry which is preliminary data.</text>
</comment>
<dbReference type="EMBL" id="JANAKD010001238">
    <property type="protein sequence ID" value="KAJ3481691.1"/>
    <property type="molecule type" value="Genomic_DNA"/>
</dbReference>
<evidence type="ECO:0000313" key="1">
    <source>
        <dbReference type="EMBL" id="KAJ3481691.1"/>
    </source>
</evidence>
<reference evidence="1" key="1">
    <citation type="submission" date="2022-07" db="EMBL/GenBank/DDBJ databases">
        <title>Genome Sequence of Lecanicillium saksenae.</title>
        <authorList>
            <person name="Buettner E."/>
        </authorList>
    </citation>
    <scope>NUCLEOTIDE SEQUENCE</scope>
    <source>
        <strain evidence="1">VT-O1</strain>
    </source>
</reference>
<gene>
    <name evidence="1" type="ORF">NLG97_g7759</name>
</gene>
<dbReference type="Proteomes" id="UP001148737">
    <property type="component" value="Unassembled WGS sequence"/>
</dbReference>
<name>A0ACC1QLF8_9HYPO</name>
<protein>
    <submittedName>
        <fullName evidence="1">Uncharacterized protein</fullName>
    </submittedName>
</protein>
<accession>A0ACC1QLF8</accession>
<sequence>MESGSTSPTPAKRASCDRCRLQKIKCPQTDSDDLSSCARCRSLAMECVYSAPLPKGRPSRSRKSTSKSHTPPKEVPLLPQNVQATPQSIDKQETIADELWSALVSQHLSSPETISNELRTALVSQDFSSTSGTWFQSDPLALSETAADRVTFGDVSMEITHTFVASSAEITHDDCFTHSMQQLAALSCSLYKLQTTCRNEIVSLELQPQLVSHTNAFNSLATLLGELTGLDAYEIYTEAFIASKSLLLVMYRLRLFDSPDNEVLPAAMRHLLSACYVQLLYVHTILVRHMSAEASNSQGLHQGDPFSFARLRLLAIYNLVKHLLEHVRRGYGACGLTVAPSDSQPTTYTRPQEISQLEYKLWNDLQELEIRLSPKL</sequence>
<keyword evidence="2" id="KW-1185">Reference proteome</keyword>
<evidence type="ECO:0000313" key="2">
    <source>
        <dbReference type="Proteomes" id="UP001148737"/>
    </source>
</evidence>